<comment type="subcellular location">
    <subcellularLocation>
        <location evidence="1">Nucleus</location>
    </subcellularLocation>
</comment>
<keyword evidence="4" id="KW-0539">Nucleus</keyword>
<feature type="compositionally biased region" description="Basic and acidic residues" evidence="5">
    <location>
        <begin position="403"/>
        <end position="420"/>
    </location>
</feature>
<evidence type="ECO:0000313" key="6">
    <source>
        <dbReference type="EMBL" id="CAH1262621.1"/>
    </source>
</evidence>
<dbReference type="GO" id="GO:0000993">
    <property type="term" value="F:RNA polymerase II complex binding"/>
    <property type="evidence" value="ECO:0007669"/>
    <property type="project" value="TreeGrafter"/>
</dbReference>
<evidence type="ECO:0000256" key="5">
    <source>
        <dbReference type="SAM" id="MobiDB-lite"/>
    </source>
</evidence>
<gene>
    <name evidence="6" type="primary">PAF1</name>
    <name evidence="6" type="ORF">BLAG_LOCUS17594</name>
</gene>
<comment type="similarity">
    <text evidence="2">Belongs to the PAF1 family.</text>
</comment>
<evidence type="ECO:0000313" key="7">
    <source>
        <dbReference type="Proteomes" id="UP000838412"/>
    </source>
</evidence>
<dbReference type="GO" id="GO:0016593">
    <property type="term" value="C:Cdc73/Paf1 complex"/>
    <property type="evidence" value="ECO:0007669"/>
    <property type="project" value="InterPro"/>
</dbReference>
<evidence type="ECO:0000256" key="2">
    <source>
        <dbReference type="ARBA" id="ARBA00007560"/>
    </source>
</evidence>
<organism evidence="6 7">
    <name type="scientific">Branchiostoma lanceolatum</name>
    <name type="common">Common lancelet</name>
    <name type="synonym">Amphioxus lanceolatum</name>
    <dbReference type="NCBI Taxonomy" id="7740"/>
    <lineage>
        <taxon>Eukaryota</taxon>
        <taxon>Metazoa</taxon>
        <taxon>Chordata</taxon>
        <taxon>Cephalochordata</taxon>
        <taxon>Leptocardii</taxon>
        <taxon>Amphioxiformes</taxon>
        <taxon>Branchiostomatidae</taxon>
        <taxon>Branchiostoma</taxon>
    </lineage>
</organism>
<evidence type="ECO:0000256" key="1">
    <source>
        <dbReference type="ARBA" id="ARBA00004123"/>
    </source>
</evidence>
<protein>
    <recommendedName>
        <fullName evidence="3">RNA polymerase II-associated factor 1 homolog</fullName>
    </recommendedName>
</protein>
<feature type="region of interest" description="Disordered" evidence="5">
    <location>
        <begin position="1"/>
        <end position="22"/>
    </location>
</feature>
<reference evidence="6" key="1">
    <citation type="submission" date="2022-01" db="EMBL/GenBank/DDBJ databases">
        <authorList>
            <person name="Braso-Vives M."/>
        </authorList>
    </citation>
    <scope>NUCLEOTIDE SEQUENCE</scope>
</reference>
<dbReference type="OrthoDB" id="10260285at2759"/>
<feature type="compositionally biased region" description="Acidic residues" evidence="5">
    <location>
        <begin position="445"/>
        <end position="457"/>
    </location>
</feature>
<sequence>MPPTVQSGQREQRSRKHGLSAEKRSELVCRPKYTNALPDIPFDPKFITYPFESNRFVQYNPTSLERSYKHELLTEHDLGVTIDLINPDTYAIDAEAYLDPLDEKLLEEDMSTPQDSKRSRHHAKNVSWLRRTEYISTEYNRFTQSNEKAETKIGHSIKKQFKEEDIYKDRESQIAAIEKTFEDVKTPITQHYSKGDRVQPLEVLEFFPDYENWAFPCAQVIFDTDPAPRGKPVPAAVEEMSQAMIRGMVDEEGDQFVGYFLPVEETVTKRKREEESEVDYMPEEEYDYMMAREYNWNVKNKSSRGYEENYFVVFKEDGVYYNELETRVRLSKRRAKGGQGIQSRTSRLVVKHRDFLEKESAAQQNRLMMLEPPVVEEEEEEEEEEAGINGDNELGGDMESGDEQERSGSEKEDESEKSGSEAEGDDRMEEGSEKEGSDAGSGSESEAEDENKDEEEIFGSVSGSGSESEDGQKSDSGDESD</sequence>
<dbReference type="Pfam" id="PF03985">
    <property type="entry name" value="Paf1"/>
    <property type="match status" value="1"/>
</dbReference>
<feature type="region of interest" description="Disordered" evidence="5">
    <location>
        <begin position="361"/>
        <end position="481"/>
    </location>
</feature>
<dbReference type="InterPro" id="IPR007133">
    <property type="entry name" value="RNA_pol_II-assoc_Paf1"/>
</dbReference>
<proteinExistence type="inferred from homology"/>
<dbReference type="PANTHER" id="PTHR23188:SF12">
    <property type="entry name" value="RNA POLYMERASE II-ASSOCIATED FACTOR 1 HOMOLOG"/>
    <property type="match status" value="1"/>
</dbReference>
<feature type="compositionally biased region" description="Basic and acidic residues" evidence="5">
    <location>
        <begin position="470"/>
        <end position="481"/>
    </location>
</feature>
<keyword evidence="7" id="KW-1185">Reference proteome</keyword>
<name>A0A8J9ZV81_BRALA</name>
<dbReference type="AlphaFoldDB" id="A0A8J9ZV81"/>
<accession>A0A8J9ZV81</accession>
<evidence type="ECO:0000256" key="3">
    <source>
        <dbReference type="ARBA" id="ARBA00020462"/>
    </source>
</evidence>
<dbReference type="GO" id="GO:0003682">
    <property type="term" value="F:chromatin binding"/>
    <property type="evidence" value="ECO:0007669"/>
    <property type="project" value="TreeGrafter"/>
</dbReference>
<dbReference type="PANTHER" id="PTHR23188">
    <property type="entry name" value="RNA POLYMERASE II-ASSOCIATED FACTOR 1 HOMOLOG"/>
    <property type="match status" value="1"/>
</dbReference>
<dbReference type="GO" id="GO:0006368">
    <property type="term" value="P:transcription elongation by RNA polymerase II"/>
    <property type="evidence" value="ECO:0007669"/>
    <property type="project" value="InterPro"/>
</dbReference>
<dbReference type="EMBL" id="OV696689">
    <property type="protein sequence ID" value="CAH1262621.1"/>
    <property type="molecule type" value="Genomic_DNA"/>
</dbReference>
<evidence type="ECO:0000256" key="4">
    <source>
        <dbReference type="ARBA" id="ARBA00023242"/>
    </source>
</evidence>
<feature type="compositionally biased region" description="Acidic residues" evidence="5">
    <location>
        <begin position="374"/>
        <end position="386"/>
    </location>
</feature>
<dbReference type="Proteomes" id="UP000838412">
    <property type="component" value="Chromosome 4"/>
</dbReference>